<dbReference type="AlphaFoldDB" id="A0A348WRD0"/>
<keyword evidence="4 6" id="KW-1133">Transmembrane helix</keyword>
<dbReference type="STRING" id="314276.OS145_09625"/>
<accession>A0A348WRD0</accession>
<dbReference type="EMBL" id="DMUP01000245">
    <property type="protein sequence ID" value="HAR57092.1"/>
    <property type="molecule type" value="Genomic_DNA"/>
</dbReference>
<evidence type="ECO:0000313" key="7">
    <source>
        <dbReference type="EMBL" id="HAR57092.1"/>
    </source>
</evidence>
<evidence type="ECO:0000256" key="4">
    <source>
        <dbReference type="ARBA" id="ARBA00022989"/>
    </source>
</evidence>
<organism evidence="7 8">
    <name type="scientific">Idiomarina baltica</name>
    <dbReference type="NCBI Taxonomy" id="190892"/>
    <lineage>
        <taxon>Bacteria</taxon>
        <taxon>Pseudomonadati</taxon>
        <taxon>Pseudomonadota</taxon>
        <taxon>Gammaproteobacteria</taxon>
        <taxon>Alteromonadales</taxon>
        <taxon>Idiomarinaceae</taxon>
        <taxon>Idiomarina</taxon>
    </lineage>
</organism>
<proteinExistence type="predicted"/>
<feature type="transmembrane region" description="Helical" evidence="6">
    <location>
        <begin position="40"/>
        <end position="65"/>
    </location>
</feature>
<dbReference type="GO" id="GO:0005886">
    <property type="term" value="C:plasma membrane"/>
    <property type="evidence" value="ECO:0007669"/>
    <property type="project" value="UniProtKB-SubCell"/>
</dbReference>
<reference evidence="7 8" key="1">
    <citation type="journal article" date="2018" name="Nat. Biotechnol.">
        <title>A standardized bacterial taxonomy based on genome phylogeny substantially revises the tree of life.</title>
        <authorList>
            <person name="Parks D.H."/>
            <person name="Chuvochina M."/>
            <person name="Waite D.W."/>
            <person name="Rinke C."/>
            <person name="Skarshewski A."/>
            <person name="Chaumeil P.A."/>
            <person name="Hugenholtz P."/>
        </authorList>
    </citation>
    <scope>NUCLEOTIDE SEQUENCE [LARGE SCALE GENOMIC DNA]</scope>
    <source>
        <strain evidence="7">UBA9360</strain>
    </source>
</reference>
<evidence type="ECO:0000256" key="3">
    <source>
        <dbReference type="ARBA" id="ARBA00022692"/>
    </source>
</evidence>
<keyword evidence="2" id="KW-1003">Cell membrane</keyword>
<comment type="subcellular location">
    <subcellularLocation>
        <location evidence="1">Cell membrane</location>
        <topology evidence="1">Multi-pass membrane protein</topology>
    </subcellularLocation>
</comment>
<protein>
    <submittedName>
        <fullName evidence="7">F0F1 ATP synthase subunit I</fullName>
    </submittedName>
</protein>
<dbReference type="RefSeq" id="WP_006954758.1">
    <property type="nucleotide sequence ID" value="NZ_DAIRLQ010000016.1"/>
</dbReference>
<evidence type="ECO:0000256" key="6">
    <source>
        <dbReference type="SAM" id="Phobius"/>
    </source>
</evidence>
<evidence type="ECO:0000256" key="2">
    <source>
        <dbReference type="ARBA" id="ARBA00022475"/>
    </source>
</evidence>
<comment type="caution">
    <text evidence="7">The sequence shown here is derived from an EMBL/GenBank/DDBJ whole genome shotgun (WGS) entry which is preliminary data.</text>
</comment>
<dbReference type="Pfam" id="PF03899">
    <property type="entry name" value="ATP-synt_I"/>
    <property type="match status" value="1"/>
</dbReference>
<sequence>MTQPLALAGKKLARKTVLSQLVVSLCTALLAFLVSQTDAALAALLGSFSALIPNALFGWIAFRYAGARANQQVVKSFFVGEGVKLVLTAVLLSLVLLLTNSNALWLLTGFILAVVAQWIAPILFLKST</sequence>
<keyword evidence="5 6" id="KW-0472">Membrane</keyword>
<dbReference type="Proteomes" id="UP000262878">
    <property type="component" value="Unassembled WGS sequence"/>
</dbReference>
<evidence type="ECO:0000256" key="1">
    <source>
        <dbReference type="ARBA" id="ARBA00004651"/>
    </source>
</evidence>
<evidence type="ECO:0000313" key="8">
    <source>
        <dbReference type="Proteomes" id="UP000262878"/>
    </source>
</evidence>
<name>A0A348WRD0_9GAMM</name>
<feature type="transmembrane region" description="Helical" evidence="6">
    <location>
        <begin position="12"/>
        <end position="34"/>
    </location>
</feature>
<feature type="transmembrane region" description="Helical" evidence="6">
    <location>
        <begin position="104"/>
        <end position="125"/>
    </location>
</feature>
<dbReference type="InterPro" id="IPR005598">
    <property type="entry name" value="ATP_synth_I"/>
</dbReference>
<evidence type="ECO:0000256" key="5">
    <source>
        <dbReference type="ARBA" id="ARBA00023136"/>
    </source>
</evidence>
<keyword evidence="3 6" id="KW-0812">Transmembrane</keyword>
<gene>
    <name evidence="7" type="ORF">DCR58_09975</name>
</gene>
<feature type="transmembrane region" description="Helical" evidence="6">
    <location>
        <begin position="77"/>
        <end position="98"/>
    </location>
</feature>